<accession>A0A5M6CH97</accession>
<dbReference type="EMBL" id="VWSG01000011">
    <property type="protein sequence ID" value="KAA5532785.1"/>
    <property type="molecule type" value="Genomic_DNA"/>
</dbReference>
<protein>
    <submittedName>
        <fullName evidence="1">Uncharacterized protein</fullName>
    </submittedName>
</protein>
<evidence type="ECO:0000313" key="1">
    <source>
        <dbReference type="EMBL" id="KAA5532785.1"/>
    </source>
</evidence>
<keyword evidence="2" id="KW-1185">Reference proteome</keyword>
<gene>
    <name evidence="1" type="ORF">F0460_13145</name>
</gene>
<sequence>MSKKDEYSIENDFNNFSELFDKCLHKQVVYRDGRVFQRLIFEWKNYRLPDSREFIKIVQKDKGIMDMLSKVQPFSSYGLVSNKLAITFKKDLILSKKRSLAIIKYITKITLKLPY</sequence>
<proteinExistence type="predicted"/>
<evidence type="ECO:0000313" key="2">
    <source>
        <dbReference type="Proteomes" id="UP000325141"/>
    </source>
</evidence>
<dbReference type="AlphaFoldDB" id="A0A5M6CH97"/>
<reference evidence="1 2" key="1">
    <citation type="submission" date="2019-09" db="EMBL/GenBank/DDBJ databases">
        <title>Genome sequence and assembly of Flavobacterium sp.</title>
        <authorList>
            <person name="Chhetri G."/>
        </authorList>
    </citation>
    <scope>NUCLEOTIDE SEQUENCE [LARGE SCALE GENOMIC DNA]</scope>
    <source>
        <strain evidence="1 2">SNL9</strain>
    </source>
</reference>
<organism evidence="1 2">
    <name type="scientific">Paenimyroides baculatum</name>
    <dbReference type="NCBI Taxonomy" id="2608000"/>
    <lineage>
        <taxon>Bacteria</taxon>
        <taxon>Pseudomonadati</taxon>
        <taxon>Bacteroidota</taxon>
        <taxon>Flavobacteriia</taxon>
        <taxon>Flavobacteriales</taxon>
        <taxon>Flavobacteriaceae</taxon>
        <taxon>Paenimyroides</taxon>
    </lineage>
</organism>
<comment type="caution">
    <text evidence="1">The sequence shown here is derived from an EMBL/GenBank/DDBJ whole genome shotgun (WGS) entry which is preliminary data.</text>
</comment>
<dbReference type="RefSeq" id="WP_150013985.1">
    <property type="nucleotide sequence ID" value="NZ_VWSG01000011.1"/>
</dbReference>
<dbReference type="Proteomes" id="UP000325141">
    <property type="component" value="Unassembled WGS sequence"/>
</dbReference>
<name>A0A5M6CH97_9FLAO</name>